<dbReference type="AlphaFoldDB" id="A0A561DEG9"/>
<protein>
    <submittedName>
        <fullName evidence="3">Cysteine-rich secretory family protein</fullName>
    </submittedName>
</protein>
<accession>A0A561DEG9</accession>
<evidence type="ECO:0000259" key="2">
    <source>
        <dbReference type="Pfam" id="PF14504"/>
    </source>
</evidence>
<organism evidence="3 4">
    <name type="scientific">Neobacillus bataviensis</name>
    <dbReference type="NCBI Taxonomy" id="220685"/>
    <lineage>
        <taxon>Bacteria</taxon>
        <taxon>Bacillati</taxon>
        <taxon>Bacillota</taxon>
        <taxon>Bacilli</taxon>
        <taxon>Bacillales</taxon>
        <taxon>Bacillaceae</taxon>
        <taxon>Neobacillus</taxon>
    </lineage>
</organism>
<dbReference type="InterPro" id="IPR029410">
    <property type="entry name" value="CAP_assoc"/>
</dbReference>
<feature type="domain" description="CAP-associated" evidence="2">
    <location>
        <begin position="104"/>
        <end position="238"/>
    </location>
</feature>
<feature type="domain" description="SCP" evidence="1">
    <location>
        <begin position="258"/>
        <end position="371"/>
    </location>
</feature>
<dbReference type="PANTHER" id="PTHR31157:SF1">
    <property type="entry name" value="SCP DOMAIN-CONTAINING PROTEIN"/>
    <property type="match status" value="1"/>
</dbReference>
<dbReference type="Pfam" id="PF00188">
    <property type="entry name" value="CAP"/>
    <property type="match status" value="1"/>
</dbReference>
<evidence type="ECO:0000259" key="1">
    <source>
        <dbReference type="Pfam" id="PF00188"/>
    </source>
</evidence>
<comment type="caution">
    <text evidence="3">The sequence shown here is derived from an EMBL/GenBank/DDBJ whole genome shotgun (WGS) entry which is preliminary data.</text>
</comment>
<dbReference type="Pfam" id="PF14504">
    <property type="entry name" value="CAP_assoc_N"/>
    <property type="match status" value="1"/>
</dbReference>
<dbReference type="Gene3D" id="3.40.33.10">
    <property type="entry name" value="CAP"/>
    <property type="match status" value="1"/>
</dbReference>
<gene>
    <name evidence="3" type="ORF">FB550_105120</name>
</gene>
<dbReference type="InterPro" id="IPR014044">
    <property type="entry name" value="CAP_dom"/>
</dbReference>
<dbReference type="CDD" id="cd05379">
    <property type="entry name" value="CAP_bacterial"/>
    <property type="match status" value="1"/>
</dbReference>
<evidence type="ECO:0000313" key="3">
    <source>
        <dbReference type="EMBL" id="TWE01753.1"/>
    </source>
</evidence>
<dbReference type="PANTHER" id="PTHR31157">
    <property type="entry name" value="SCP DOMAIN-CONTAINING PROTEIN"/>
    <property type="match status" value="1"/>
</dbReference>
<dbReference type="EMBL" id="VIVN01000005">
    <property type="protein sequence ID" value="TWE01753.1"/>
    <property type="molecule type" value="Genomic_DNA"/>
</dbReference>
<sequence length="377" mass="43082">MLRFLTIIIAIFLIHSSWPFIEKQFDNTSLTNSISEVNTLKDNPEVKTTIQNIYNEIQTALKQLGVLLDDSTKQNQQSTESNNESKVELNTPAQQDFSIFNIELGDSKDDVVENLGTPNRSTFNEYGTTWNTYHDNYQNFFMIMYDNENKVAGLYTNQDLIASKKGIKLGTAKGTVRNLLGNPLTSIQKGLVLYKLPEQEDYDIFLIDNTYVTVFYDKHEGNTVTAVQLISKDLENKKVDFYTKPSSQLKEGFEFQLFDLTNAARVEHQLPILTWDEHVQVTARKHSTDMAVHNYFDHTNLKGQSPFDRMAADDIVYQLAGENLAYGQFSSIFAHEGLMNSLGHRENILRKGYTFLGVGVAFNNESQPYYTENFYAK</sequence>
<dbReference type="InterPro" id="IPR035940">
    <property type="entry name" value="CAP_sf"/>
</dbReference>
<dbReference type="Proteomes" id="UP000319671">
    <property type="component" value="Unassembled WGS sequence"/>
</dbReference>
<keyword evidence="4" id="KW-1185">Reference proteome</keyword>
<evidence type="ECO:0000313" key="4">
    <source>
        <dbReference type="Proteomes" id="UP000319671"/>
    </source>
</evidence>
<dbReference type="SUPFAM" id="SSF55797">
    <property type="entry name" value="PR-1-like"/>
    <property type="match status" value="1"/>
</dbReference>
<name>A0A561DEG9_9BACI</name>
<proteinExistence type="predicted"/>
<reference evidence="3 4" key="1">
    <citation type="submission" date="2019-06" db="EMBL/GenBank/DDBJ databases">
        <title>Sorghum-associated microbial communities from plants grown in Nebraska, USA.</title>
        <authorList>
            <person name="Schachtman D."/>
        </authorList>
    </citation>
    <scope>NUCLEOTIDE SEQUENCE [LARGE SCALE GENOMIC DNA]</scope>
    <source>
        <strain evidence="3 4">2482</strain>
    </source>
</reference>
<dbReference type="RefSeq" id="WP_144565036.1">
    <property type="nucleotide sequence ID" value="NZ_VIVN01000005.1"/>
</dbReference>